<protein>
    <submittedName>
        <fullName evidence="1">Uncharacterized protein</fullName>
    </submittedName>
</protein>
<evidence type="ECO:0000313" key="2">
    <source>
        <dbReference type="Proteomes" id="UP000653305"/>
    </source>
</evidence>
<proteinExistence type="predicted"/>
<gene>
    <name evidence="1" type="ORF">PHJA_000139400</name>
</gene>
<dbReference type="AlphaFoldDB" id="A0A830AYM9"/>
<sequence length="108" mass="12398">MDVVNNPKLGGFGAPEMDKSHCGVEIQQYPTKRRDFSIYRVAGRIIDFEKKFPKNDLSGKDIFGFWEMDKRIATLSRLQDDFIKFLQRAATPDTDSKGLMDCTTDLKM</sequence>
<evidence type="ECO:0000313" key="1">
    <source>
        <dbReference type="EMBL" id="GFP79960.1"/>
    </source>
</evidence>
<name>A0A830AYM9_9LAMI</name>
<keyword evidence="2" id="KW-1185">Reference proteome</keyword>
<reference evidence="1" key="1">
    <citation type="submission" date="2020-07" db="EMBL/GenBank/DDBJ databases">
        <title>Ethylene signaling mediates host invasion by parasitic plants.</title>
        <authorList>
            <person name="Yoshida S."/>
        </authorList>
    </citation>
    <scope>NUCLEOTIDE SEQUENCE</scope>
    <source>
        <strain evidence="1">Okayama</strain>
    </source>
</reference>
<organism evidence="1 2">
    <name type="scientific">Phtheirospermum japonicum</name>
    <dbReference type="NCBI Taxonomy" id="374723"/>
    <lineage>
        <taxon>Eukaryota</taxon>
        <taxon>Viridiplantae</taxon>
        <taxon>Streptophyta</taxon>
        <taxon>Embryophyta</taxon>
        <taxon>Tracheophyta</taxon>
        <taxon>Spermatophyta</taxon>
        <taxon>Magnoliopsida</taxon>
        <taxon>eudicotyledons</taxon>
        <taxon>Gunneridae</taxon>
        <taxon>Pentapetalae</taxon>
        <taxon>asterids</taxon>
        <taxon>lamiids</taxon>
        <taxon>Lamiales</taxon>
        <taxon>Orobanchaceae</taxon>
        <taxon>Orobanchaceae incertae sedis</taxon>
        <taxon>Phtheirospermum</taxon>
    </lineage>
</organism>
<dbReference type="Proteomes" id="UP000653305">
    <property type="component" value="Unassembled WGS sequence"/>
</dbReference>
<accession>A0A830AYM9</accession>
<comment type="caution">
    <text evidence="1">The sequence shown here is derived from an EMBL/GenBank/DDBJ whole genome shotgun (WGS) entry which is preliminary data.</text>
</comment>
<dbReference type="EMBL" id="BMAC01000014">
    <property type="protein sequence ID" value="GFP79960.1"/>
    <property type="molecule type" value="Genomic_DNA"/>
</dbReference>